<dbReference type="Gene3D" id="3.30.460.10">
    <property type="entry name" value="Beta Polymerase, domain 2"/>
    <property type="match status" value="1"/>
</dbReference>
<comment type="caution">
    <text evidence="1">The sequence shown here is derived from an EMBL/GenBank/DDBJ whole genome shotgun (WGS) entry which is preliminary data.</text>
</comment>
<sequence>MAEENVGRRVAEAAVEAAREEFGDHLRSAYVLGSLAHGGFAPLVSDVDVALVLHGPATEADGDTVTTITARIRATGMPLSDRLSMFWGDVPGINGETGIGRFPALDRLDLHRHGHLAWGEPTAHLVEPPAHRDLLAGAAVFAVEILGRPDRVGEIRDPATTAAGGPRKASKVALFPVRFLHTATHPDEIATNETAGRHYLDTTGPGPKADLIRAALGWREKWDDGEPERAEALLGAAAVPLYQEFAAVYATLLADRPDLGARLTTWARDLAR</sequence>
<evidence type="ECO:0000313" key="1">
    <source>
        <dbReference type="EMBL" id="GAA1839881.1"/>
    </source>
</evidence>
<dbReference type="RefSeq" id="WP_344414607.1">
    <property type="nucleotide sequence ID" value="NZ_BAAAQK010000005.1"/>
</dbReference>
<proteinExistence type="predicted"/>
<reference evidence="1 2" key="1">
    <citation type="journal article" date="2019" name="Int. J. Syst. Evol. Microbiol.">
        <title>The Global Catalogue of Microorganisms (GCM) 10K type strain sequencing project: providing services to taxonomists for standard genome sequencing and annotation.</title>
        <authorList>
            <consortium name="The Broad Institute Genomics Platform"/>
            <consortium name="The Broad Institute Genome Sequencing Center for Infectious Disease"/>
            <person name="Wu L."/>
            <person name="Ma J."/>
        </authorList>
    </citation>
    <scope>NUCLEOTIDE SEQUENCE [LARGE SCALE GENOMIC DNA]</scope>
    <source>
        <strain evidence="1 2">JCM 16009</strain>
    </source>
</reference>
<dbReference type="SUPFAM" id="SSF81301">
    <property type="entry name" value="Nucleotidyltransferase"/>
    <property type="match status" value="1"/>
</dbReference>
<evidence type="ECO:0000313" key="2">
    <source>
        <dbReference type="Proteomes" id="UP001500449"/>
    </source>
</evidence>
<protein>
    <recommendedName>
        <fullName evidence="3">Nucleotidyltransferase</fullName>
    </recommendedName>
</protein>
<evidence type="ECO:0008006" key="3">
    <source>
        <dbReference type="Google" id="ProtNLM"/>
    </source>
</evidence>
<name>A0ABN2MW92_9PSEU</name>
<dbReference type="EMBL" id="BAAAQK010000005">
    <property type="protein sequence ID" value="GAA1839881.1"/>
    <property type="molecule type" value="Genomic_DNA"/>
</dbReference>
<keyword evidence="2" id="KW-1185">Reference proteome</keyword>
<gene>
    <name evidence="1" type="ORF">GCM10009836_18880</name>
</gene>
<organism evidence="1 2">
    <name type="scientific">Pseudonocardia ailaonensis</name>
    <dbReference type="NCBI Taxonomy" id="367279"/>
    <lineage>
        <taxon>Bacteria</taxon>
        <taxon>Bacillati</taxon>
        <taxon>Actinomycetota</taxon>
        <taxon>Actinomycetes</taxon>
        <taxon>Pseudonocardiales</taxon>
        <taxon>Pseudonocardiaceae</taxon>
        <taxon>Pseudonocardia</taxon>
    </lineage>
</organism>
<dbReference type="Proteomes" id="UP001500449">
    <property type="component" value="Unassembled WGS sequence"/>
</dbReference>
<accession>A0ABN2MW92</accession>
<dbReference type="InterPro" id="IPR043519">
    <property type="entry name" value="NT_sf"/>
</dbReference>